<keyword evidence="1 4" id="KW-0808">Transferase</keyword>
<dbReference type="PANTHER" id="PTHR11364:SF27">
    <property type="entry name" value="SULFURTRANSFERASE"/>
    <property type="match status" value="1"/>
</dbReference>
<evidence type="ECO:0000256" key="1">
    <source>
        <dbReference type="ARBA" id="ARBA00022679"/>
    </source>
</evidence>
<dbReference type="InterPro" id="IPR001763">
    <property type="entry name" value="Rhodanese-like_dom"/>
</dbReference>
<dbReference type="GO" id="GO:0004792">
    <property type="term" value="F:thiosulfate-cyanide sulfurtransferase activity"/>
    <property type="evidence" value="ECO:0007669"/>
    <property type="project" value="TreeGrafter"/>
</dbReference>
<reference evidence="4 5" key="1">
    <citation type="submission" date="2016-07" db="EMBL/GenBank/DDBJ databases">
        <title>Caryophanon tenue genome sequencing.</title>
        <authorList>
            <person name="Verma A."/>
            <person name="Pal Y."/>
            <person name="Krishnamurthi S."/>
        </authorList>
    </citation>
    <scope>NUCLEOTIDE SEQUENCE [LARGE SCALE GENOMIC DNA]</scope>
    <source>
        <strain evidence="4 5">DSM 14152</strain>
    </source>
</reference>
<dbReference type="RefSeq" id="WP_066548824.1">
    <property type="nucleotide sequence ID" value="NZ_MASJ01000042.1"/>
</dbReference>
<evidence type="ECO:0000259" key="3">
    <source>
        <dbReference type="PROSITE" id="PS50206"/>
    </source>
</evidence>
<dbReference type="Pfam" id="PF00581">
    <property type="entry name" value="Rhodanese"/>
    <property type="match status" value="2"/>
</dbReference>
<sequence length="266" mass="29306">MSVFVEATELVGQDVIFLDARFALQDKTAGKRQYDEAHIDGARYIDLEVDLSDMASTRGRHPMPSHAQLQQVFERLGLQLDDAIAIYDQGGAPFASRAYYMLAYAGFSNVRIVNGGFDALVAAGFTVNAHTVHVTATTITPNWQSAIYASRDDVKAIVDGQHNAVLLDAREAARYRGEVEPLDKVAGHIPTARNYCWEQAKDGSFLRVTDTLTQTVARDEEIVIYCGSGVTASPVYTLLKEAGYEHVKVYVGSFSDWIEAYDVAKK</sequence>
<evidence type="ECO:0000313" key="4">
    <source>
        <dbReference type="EMBL" id="OCS82346.1"/>
    </source>
</evidence>
<name>A0A1C0Y5C9_9BACL</name>
<keyword evidence="2" id="KW-0677">Repeat</keyword>
<proteinExistence type="predicted"/>
<feature type="domain" description="Rhodanese" evidence="3">
    <location>
        <begin position="160"/>
        <end position="266"/>
    </location>
</feature>
<dbReference type="STRING" id="33978.A6M13_07910"/>
<gene>
    <name evidence="4" type="ORF">A6M13_07910</name>
</gene>
<dbReference type="Proteomes" id="UP000093199">
    <property type="component" value="Unassembled WGS sequence"/>
</dbReference>
<dbReference type="OrthoDB" id="9770030at2"/>
<comment type="caution">
    <text evidence="4">The sequence shown here is derived from an EMBL/GenBank/DDBJ whole genome shotgun (WGS) entry which is preliminary data.</text>
</comment>
<dbReference type="CDD" id="cd01448">
    <property type="entry name" value="TST_Repeat_1"/>
    <property type="match status" value="1"/>
</dbReference>
<evidence type="ECO:0000256" key="2">
    <source>
        <dbReference type="ARBA" id="ARBA00022737"/>
    </source>
</evidence>
<dbReference type="PANTHER" id="PTHR11364">
    <property type="entry name" value="THIOSULFATE SULFERTANSFERASE"/>
    <property type="match status" value="1"/>
</dbReference>
<organism evidence="4 5">
    <name type="scientific">Caryophanon tenue</name>
    <dbReference type="NCBI Taxonomy" id="33978"/>
    <lineage>
        <taxon>Bacteria</taxon>
        <taxon>Bacillati</taxon>
        <taxon>Bacillota</taxon>
        <taxon>Bacilli</taxon>
        <taxon>Bacillales</taxon>
        <taxon>Caryophanaceae</taxon>
        <taxon>Caryophanon</taxon>
    </lineage>
</organism>
<keyword evidence="5" id="KW-1185">Reference proteome</keyword>
<dbReference type="SUPFAM" id="SSF52821">
    <property type="entry name" value="Rhodanese/Cell cycle control phosphatase"/>
    <property type="match status" value="2"/>
</dbReference>
<dbReference type="Gene3D" id="3.40.250.10">
    <property type="entry name" value="Rhodanese-like domain"/>
    <property type="match status" value="2"/>
</dbReference>
<dbReference type="InterPro" id="IPR045078">
    <property type="entry name" value="TST/MPST-like"/>
</dbReference>
<dbReference type="PROSITE" id="PS50206">
    <property type="entry name" value="RHODANESE_3"/>
    <property type="match status" value="2"/>
</dbReference>
<protein>
    <submittedName>
        <fullName evidence="4">Thiosulfate sulfurtransferase</fullName>
    </submittedName>
</protein>
<dbReference type="InterPro" id="IPR036873">
    <property type="entry name" value="Rhodanese-like_dom_sf"/>
</dbReference>
<accession>A0A1C0Y5C9</accession>
<evidence type="ECO:0000313" key="5">
    <source>
        <dbReference type="Proteomes" id="UP000093199"/>
    </source>
</evidence>
<dbReference type="EMBL" id="MASJ01000042">
    <property type="protein sequence ID" value="OCS82346.1"/>
    <property type="molecule type" value="Genomic_DNA"/>
</dbReference>
<feature type="domain" description="Rhodanese" evidence="3">
    <location>
        <begin position="11"/>
        <end position="129"/>
    </location>
</feature>
<dbReference type="SMART" id="SM00450">
    <property type="entry name" value="RHOD"/>
    <property type="match status" value="2"/>
</dbReference>
<dbReference type="AlphaFoldDB" id="A0A1C0Y5C9"/>
<dbReference type="CDD" id="cd01449">
    <property type="entry name" value="TST_Repeat_2"/>
    <property type="match status" value="1"/>
</dbReference>